<gene>
    <name evidence="1" type="ORF">SK128_011606</name>
</gene>
<name>A0AAN8X0T9_HALRR</name>
<evidence type="ECO:0000313" key="1">
    <source>
        <dbReference type="EMBL" id="KAK7069935.1"/>
    </source>
</evidence>
<accession>A0AAN8X0T9</accession>
<reference evidence="1 2" key="1">
    <citation type="submission" date="2023-11" db="EMBL/GenBank/DDBJ databases">
        <title>Halocaridina rubra genome assembly.</title>
        <authorList>
            <person name="Smith C."/>
        </authorList>
    </citation>
    <scope>NUCLEOTIDE SEQUENCE [LARGE SCALE GENOMIC DNA]</scope>
    <source>
        <strain evidence="1">EP-1</strain>
        <tissue evidence="1">Whole</tissue>
    </source>
</reference>
<keyword evidence="2" id="KW-1185">Reference proteome</keyword>
<dbReference type="AlphaFoldDB" id="A0AAN8X0T9"/>
<dbReference type="EMBL" id="JAXCGZ010015669">
    <property type="protein sequence ID" value="KAK7069935.1"/>
    <property type="molecule type" value="Genomic_DNA"/>
</dbReference>
<comment type="caution">
    <text evidence="1">The sequence shown here is derived from an EMBL/GenBank/DDBJ whole genome shotgun (WGS) entry which is preliminary data.</text>
</comment>
<dbReference type="Proteomes" id="UP001381693">
    <property type="component" value="Unassembled WGS sequence"/>
</dbReference>
<sequence>MYSSKKKKKKKNAQHMILQVGNYELYWSSFLEKRIKKGIKSFFSFYKLKKD</sequence>
<protein>
    <submittedName>
        <fullName evidence="1">Uncharacterized protein</fullName>
    </submittedName>
</protein>
<organism evidence="1 2">
    <name type="scientific">Halocaridina rubra</name>
    <name type="common">Hawaiian red shrimp</name>
    <dbReference type="NCBI Taxonomy" id="373956"/>
    <lineage>
        <taxon>Eukaryota</taxon>
        <taxon>Metazoa</taxon>
        <taxon>Ecdysozoa</taxon>
        <taxon>Arthropoda</taxon>
        <taxon>Crustacea</taxon>
        <taxon>Multicrustacea</taxon>
        <taxon>Malacostraca</taxon>
        <taxon>Eumalacostraca</taxon>
        <taxon>Eucarida</taxon>
        <taxon>Decapoda</taxon>
        <taxon>Pleocyemata</taxon>
        <taxon>Caridea</taxon>
        <taxon>Atyoidea</taxon>
        <taxon>Atyidae</taxon>
        <taxon>Halocaridina</taxon>
    </lineage>
</organism>
<proteinExistence type="predicted"/>
<evidence type="ECO:0000313" key="2">
    <source>
        <dbReference type="Proteomes" id="UP001381693"/>
    </source>
</evidence>